<keyword evidence="7" id="KW-1185">Reference proteome</keyword>
<keyword evidence="4 5" id="KW-0472">Membrane</keyword>
<name>A0AAD7XJ43_9STRA</name>
<evidence type="ECO:0000256" key="5">
    <source>
        <dbReference type="SAM" id="Phobius"/>
    </source>
</evidence>
<comment type="subcellular location">
    <subcellularLocation>
        <location evidence="1">Membrane</location>
        <topology evidence="1">Multi-pass membrane protein</topology>
    </subcellularLocation>
</comment>
<keyword evidence="3 5" id="KW-1133">Transmembrane helix</keyword>
<protein>
    <submittedName>
        <fullName evidence="6">Uncharacterized protein</fullName>
    </submittedName>
</protein>
<evidence type="ECO:0000256" key="1">
    <source>
        <dbReference type="ARBA" id="ARBA00004141"/>
    </source>
</evidence>
<accession>A0AAD7XJ43</accession>
<dbReference type="GO" id="GO:0016020">
    <property type="term" value="C:membrane"/>
    <property type="evidence" value="ECO:0007669"/>
    <property type="project" value="UniProtKB-SubCell"/>
</dbReference>
<dbReference type="EMBL" id="JAQMWT010000531">
    <property type="protein sequence ID" value="KAJ8600044.1"/>
    <property type="molecule type" value="Genomic_DNA"/>
</dbReference>
<feature type="transmembrane region" description="Helical" evidence="5">
    <location>
        <begin position="91"/>
        <end position="111"/>
    </location>
</feature>
<evidence type="ECO:0000256" key="4">
    <source>
        <dbReference type="ARBA" id="ARBA00023136"/>
    </source>
</evidence>
<dbReference type="PANTHER" id="PTHR43461:SF1">
    <property type="entry name" value="TRANSMEMBRANE PROTEIN 256"/>
    <property type="match status" value="1"/>
</dbReference>
<evidence type="ECO:0000256" key="3">
    <source>
        <dbReference type="ARBA" id="ARBA00022989"/>
    </source>
</evidence>
<comment type="caution">
    <text evidence="6">The sequence shown here is derived from an EMBL/GenBank/DDBJ whole genome shotgun (WGS) entry which is preliminary data.</text>
</comment>
<dbReference type="Proteomes" id="UP001230188">
    <property type="component" value="Unassembled WGS sequence"/>
</dbReference>
<evidence type="ECO:0000313" key="6">
    <source>
        <dbReference type="EMBL" id="KAJ8600044.1"/>
    </source>
</evidence>
<gene>
    <name evidence="6" type="ORF">CTAYLR_001814</name>
</gene>
<dbReference type="Pfam" id="PF04241">
    <property type="entry name" value="DUF423"/>
    <property type="match status" value="1"/>
</dbReference>
<sequence length="112" mass="11511">MWQLRAGGLLGATSVATGAAGAHALGDRDPAYVAIWKTAVQYHQCHALALLATPMAAAPRARLVAGLCFASGTCLFSGSCYAVAWTEDRTYGRPAPVGGLLLIGGWLALALL</sequence>
<organism evidence="6 7">
    <name type="scientific">Chrysophaeum taylorii</name>
    <dbReference type="NCBI Taxonomy" id="2483200"/>
    <lineage>
        <taxon>Eukaryota</taxon>
        <taxon>Sar</taxon>
        <taxon>Stramenopiles</taxon>
        <taxon>Ochrophyta</taxon>
        <taxon>Pelagophyceae</taxon>
        <taxon>Pelagomonadales</taxon>
        <taxon>Pelagomonadaceae</taxon>
        <taxon>Chrysophaeum</taxon>
    </lineage>
</organism>
<proteinExistence type="predicted"/>
<evidence type="ECO:0000256" key="2">
    <source>
        <dbReference type="ARBA" id="ARBA00022692"/>
    </source>
</evidence>
<dbReference type="InterPro" id="IPR006696">
    <property type="entry name" value="DUF423"/>
</dbReference>
<dbReference type="AlphaFoldDB" id="A0AAD7XJ43"/>
<reference evidence="6" key="1">
    <citation type="submission" date="2023-01" db="EMBL/GenBank/DDBJ databases">
        <title>Metagenome sequencing of chrysophaentin producing Chrysophaeum taylorii.</title>
        <authorList>
            <person name="Davison J."/>
            <person name="Bewley C."/>
        </authorList>
    </citation>
    <scope>NUCLEOTIDE SEQUENCE</scope>
    <source>
        <strain evidence="6">NIES-1699</strain>
    </source>
</reference>
<feature type="transmembrane region" description="Helical" evidence="5">
    <location>
        <begin position="64"/>
        <end position="85"/>
    </location>
</feature>
<dbReference type="PANTHER" id="PTHR43461">
    <property type="entry name" value="TRANSMEMBRANE PROTEIN 256"/>
    <property type="match status" value="1"/>
</dbReference>
<keyword evidence="2 5" id="KW-0812">Transmembrane</keyword>
<evidence type="ECO:0000313" key="7">
    <source>
        <dbReference type="Proteomes" id="UP001230188"/>
    </source>
</evidence>